<reference evidence="2 3" key="1">
    <citation type="submission" date="2017-02" db="EMBL/GenBank/DDBJ databases">
        <authorList>
            <person name="Peterson S.W."/>
        </authorList>
    </citation>
    <scope>NUCLEOTIDE SEQUENCE [LARGE SCALE GENOMIC DNA]</scope>
    <source>
        <strain evidence="2 3">DSM 22899</strain>
    </source>
</reference>
<dbReference type="Gene3D" id="3.40.1570.10">
    <property type="entry name" value="HemS/ChuS/ChuX like domains"/>
    <property type="match status" value="2"/>
</dbReference>
<dbReference type="OrthoDB" id="316630at2"/>
<name>A0A1T5E086_9SPHI</name>
<accession>A0A1T5E086</accession>
<dbReference type="Proteomes" id="UP000190541">
    <property type="component" value="Unassembled WGS sequence"/>
</dbReference>
<dbReference type="GO" id="GO:0006826">
    <property type="term" value="P:iron ion transport"/>
    <property type="evidence" value="ECO:0007669"/>
    <property type="project" value="InterPro"/>
</dbReference>
<dbReference type="STRING" id="623280.SAMN05660226_03038"/>
<evidence type="ECO:0000259" key="1">
    <source>
        <dbReference type="Pfam" id="PF05171"/>
    </source>
</evidence>
<dbReference type="CDD" id="cd16830">
    <property type="entry name" value="HemS-like_N"/>
    <property type="match status" value="1"/>
</dbReference>
<gene>
    <name evidence="2" type="ORF">SAMN05660226_03038</name>
</gene>
<keyword evidence="3" id="KW-1185">Reference proteome</keyword>
<protein>
    <submittedName>
        <fullName evidence="2">Putative hemin transport protein</fullName>
    </submittedName>
</protein>
<dbReference type="AlphaFoldDB" id="A0A1T5E086"/>
<dbReference type="RefSeq" id="WP_079717835.1">
    <property type="nucleotide sequence ID" value="NZ_FUYS01000008.1"/>
</dbReference>
<dbReference type="InterPro" id="IPR053733">
    <property type="entry name" value="Heme_Transport_Util_sf"/>
</dbReference>
<feature type="domain" description="Haemin-degrading HemS/ChuX" evidence="1">
    <location>
        <begin position="33"/>
        <end position="153"/>
    </location>
</feature>
<dbReference type="EMBL" id="FUYS01000008">
    <property type="protein sequence ID" value="SKB77146.1"/>
    <property type="molecule type" value="Genomic_DNA"/>
</dbReference>
<organism evidence="2 3">
    <name type="scientific">Parapedobacter luteus</name>
    <dbReference type="NCBI Taxonomy" id="623280"/>
    <lineage>
        <taxon>Bacteria</taxon>
        <taxon>Pseudomonadati</taxon>
        <taxon>Bacteroidota</taxon>
        <taxon>Sphingobacteriia</taxon>
        <taxon>Sphingobacteriales</taxon>
        <taxon>Sphingobacteriaceae</taxon>
        <taxon>Parapedobacter</taxon>
    </lineage>
</organism>
<dbReference type="SUPFAM" id="SSF144064">
    <property type="entry name" value="Heme iron utilization protein-like"/>
    <property type="match status" value="1"/>
</dbReference>
<dbReference type="Pfam" id="PF05171">
    <property type="entry name" value="HemS"/>
    <property type="match status" value="2"/>
</dbReference>
<proteinExistence type="predicted"/>
<evidence type="ECO:0000313" key="3">
    <source>
        <dbReference type="Proteomes" id="UP000190541"/>
    </source>
</evidence>
<dbReference type="InterPro" id="IPR007845">
    <property type="entry name" value="HemS/ChuX_dom"/>
</dbReference>
<sequence length="341" mass="38651">MENTIISLKEQYQSFKAENPKVRIRDAAKQLGVSEADLVATGDHNIALKPDFEAILKEVSTLGNVMALTRNDHAVHERKGAYTKATFNGHVGLVVNPDIDLRLFMNAWHFGFAVQEGDRRSLQFFDKDGEAVHKIYLTEQSDTQAYEALVAKYKAPIQNATLQTTAIDKSAVERPDSEVDIAGFRQAWLDLKDTHHFFGLLRDFGVTRRQAMRLAPENHATQITTASLKRILEGVSERDLDIMVFIGSRGCIQIHTGKVKKLLQTGPWFNVLDPEFNMHLREDGIESVWLVRKPTEDGIVTSLEAFDTDGNIVVQFFGKRKPRIPEREDWRQVVTDYAVMQ</sequence>
<evidence type="ECO:0000313" key="2">
    <source>
        <dbReference type="EMBL" id="SKB77146.1"/>
    </source>
</evidence>
<dbReference type="CDD" id="cd16831">
    <property type="entry name" value="HemS-like_C"/>
    <property type="match status" value="1"/>
</dbReference>
<feature type="domain" description="Haemin-degrading HemS/ChuX" evidence="1">
    <location>
        <begin position="205"/>
        <end position="337"/>
    </location>
</feature>